<dbReference type="SMART" id="SM00547">
    <property type="entry name" value="ZnF_RBZ"/>
    <property type="match status" value="1"/>
</dbReference>
<dbReference type="PROSITE" id="PS01358">
    <property type="entry name" value="ZF_RANBP2_1"/>
    <property type="match status" value="1"/>
</dbReference>
<name>A0A7S2LRZ5_9STRA</name>
<evidence type="ECO:0000259" key="6">
    <source>
        <dbReference type="PROSITE" id="PS50199"/>
    </source>
</evidence>
<gene>
    <name evidence="7" type="ORF">LDAN0321_LOCUS20967</name>
</gene>
<keyword evidence="1" id="KW-0479">Metal-binding</keyword>
<feature type="region of interest" description="Disordered" evidence="5">
    <location>
        <begin position="21"/>
        <end position="55"/>
    </location>
</feature>
<feature type="compositionally biased region" description="Polar residues" evidence="5">
    <location>
        <begin position="21"/>
        <end position="33"/>
    </location>
</feature>
<organism evidence="7">
    <name type="scientific">Leptocylindrus danicus</name>
    <dbReference type="NCBI Taxonomy" id="163516"/>
    <lineage>
        <taxon>Eukaryota</taxon>
        <taxon>Sar</taxon>
        <taxon>Stramenopiles</taxon>
        <taxon>Ochrophyta</taxon>
        <taxon>Bacillariophyta</taxon>
        <taxon>Coscinodiscophyceae</taxon>
        <taxon>Chaetocerotophycidae</taxon>
        <taxon>Leptocylindrales</taxon>
        <taxon>Leptocylindraceae</taxon>
        <taxon>Leptocylindrus</taxon>
    </lineage>
</organism>
<dbReference type="EMBL" id="HBGY01033436">
    <property type="protein sequence ID" value="CAD9614006.1"/>
    <property type="molecule type" value="Transcribed_RNA"/>
</dbReference>
<protein>
    <recommendedName>
        <fullName evidence="6">RanBP2-type domain-containing protein</fullName>
    </recommendedName>
</protein>
<dbReference type="PROSITE" id="PS50199">
    <property type="entry name" value="ZF_RANBP2_2"/>
    <property type="match status" value="1"/>
</dbReference>
<reference evidence="7" key="1">
    <citation type="submission" date="2021-01" db="EMBL/GenBank/DDBJ databases">
        <authorList>
            <person name="Corre E."/>
            <person name="Pelletier E."/>
            <person name="Niang G."/>
            <person name="Scheremetjew M."/>
            <person name="Finn R."/>
            <person name="Kale V."/>
            <person name="Holt S."/>
            <person name="Cochrane G."/>
            <person name="Meng A."/>
            <person name="Brown T."/>
            <person name="Cohen L."/>
        </authorList>
    </citation>
    <scope>NUCLEOTIDE SEQUENCE</scope>
    <source>
        <strain evidence="7">B650</strain>
    </source>
</reference>
<evidence type="ECO:0000256" key="3">
    <source>
        <dbReference type="ARBA" id="ARBA00022833"/>
    </source>
</evidence>
<dbReference type="AlphaFoldDB" id="A0A7S2LRZ5"/>
<dbReference type="GO" id="GO:0008270">
    <property type="term" value="F:zinc ion binding"/>
    <property type="evidence" value="ECO:0007669"/>
    <property type="project" value="UniProtKB-KW"/>
</dbReference>
<sequence length="582" mass="65645">MPQQIQGYVPSNTANLAPQHYEQVQQQPAQISMSVAAAPQSQPQPQPQQSAPPQVIEPTQIQVRKQQQQLTAPNAGVDHEFETIMNTVKSGSEGVLTRYLPCVEFLVQCQQELRAGLEVALRKSRYRGRGMTPHQFYTTNVDHLPMRFREQSMNRMPEKFLNDAINDLMSLCRDARAAESGGCEAVKNAFLGGMKEGESWGLRKWLSRHGSALTVCSDLEDILQKVQKMDRDSKRTIEIGKQIRNISSYTLKRLRGDVPKAYQEVSTAHPYLPFFHRLESALQGLAWFDPEDDDVICLDDDEVEQEKQKSQEKKSSCNNAVVIHSIEDTKKPAAASSSWSETFGDVNGDSLLHQLNNSEWECQSCTFQNDCTAMNCLMCETARPLHSEGTDDLPKATATTKPATATHDIPAVQQSPREPENGVELAIKVESLDFGDRSHAVLFWDRNWKFVLDLFCRLLRKSACKWVLDLESTDTDVINHPVGFRDIVETLLSQRGNGKLPRYVKVKWSVYKMDELLQAIDLALLNTLALTGPSKSLLRTDVLALRRYFWSALERQVNLHSGSLPTKRTEKSGFVVNKKTKK</sequence>
<evidence type="ECO:0000256" key="4">
    <source>
        <dbReference type="PROSITE-ProRule" id="PRU00322"/>
    </source>
</evidence>
<keyword evidence="2 4" id="KW-0863">Zinc-finger</keyword>
<keyword evidence="3" id="KW-0862">Zinc</keyword>
<evidence type="ECO:0000256" key="1">
    <source>
        <dbReference type="ARBA" id="ARBA00022723"/>
    </source>
</evidence>
<feature type="domain" description="RanBP2-type" evidence="6">
    <location>
        <begin position="356"/>
        <end position="385"/>
    </location>
</feature>
<feature type="region of interest" description="Disordered" evidence="5">
    <location>
        <begin position="563"/>
        <end position="582"/>
    </location>
</feature>
<dbReference type="InterPro" id="IPR001876">
    <property type="entry name" value="Znf_RanBP2"/>
</dbReference>
<proteinExistence type="predicted"/>
<evidence type="ECO:0000256" key="5">
    <source>
        <dbReference type="SAM" id="MobiDB-lite"/>
    </source>
</evidence>
<evidence type="ECO:0000256" key="2">
    <source>
        <dbReference type="ARBA" id="ARBA00022771"/>
    </source>
</evidence>
<accession>A0A7S2LRZ5</accession>
<evidence type="ECO:0000313" key="7">
    <source>
        <dbReference type="EMBL" id="CAD9614006.1"/>
    </source>
</evidence>
<dbReference type="Gene3D" id="4.10.1060.10">
    <property type="entry name" value="Zinc finger, RanBP2-type"/>
    <property type="match status" value="1"/>
</dbReference>
<feature type="compositionally biased region" description="Low complexity" evidence="5">
    <location>
        <begin position="36"/>
        <end position="54"/>
    </location>
</feature>